<sequence>MWMFILALFYSIPSLILYVSTVYVIIKYWKTLKSSFFVWYILDFGMNLFTTCVTFITLKLSSVTCQTCLLSPLYESLQESFVSNFMYAMMYHMSYVQYATTAIISMNRLTILVDHIFFEPIWRKYSFVLIFFVYFFPFISTGQLFESTCRYGNRTDGTFVLSCSLPTSILFTPLIIFQVGCMVCSIICNATSFFIVLRASKEIKVKMEINFLILISVTTAVMLLGAVVSLYLSNYPKGSMYNIFHTYLLPIISDLFTIMHPWLLYILSKPIKNYVNRDVFRMKTSTVEVIPHNSRVGSHQNNPNGSRIEIKF</sequence>
<dbReference type="GO" id="GO:0004888">
    <property type="term" value="F:transmembrane signaling receptor activity"/>
    <property type="evidence" value="ECO:0007669"/>
    <property type="project" value="InterPro"/>
</dbReference>
<feature type="transmembrane region" description="Helical" evidence="6">
    <location>
        <begin position="125"/>
        <end position="145"/>
    </location>
</feature>
<dbReference type="PANTHER" id="PTHR31552:SF24">
    <property type="entry name" value="SERPENTINE RECEPTOR CLASS GAMMA"/>
    <property type="match status" value="1"/>
</dbReference>
<comment type="subcellular location">
    <subcellularLocation>
        <location evidence="1">Membrane</location>
        <topology evidence="1">Multi-pass membrane protein</topology>
    </subcellularLocation>
</comment>
<evidence type="ECO:0000256" key="6">
    <source>
        <dbReference type="RuleBase" id="RU280813"/>
    </source>
</evidence>
<keyword evidence="4 6" id="KW-1133">Transmembrane helix</keyword>
<feature type="transmembrane region" description="Helical" evidence="6">
    <location>
        <begin position="81"/>
        <end position="104"/>
    </location>
</feature>
<proteinExistence type="inferred from homology"/>
<dbReference type="GO" id="GO:0007606">
    <property type="term" value="P:sensory perception of chemical stimulus"/>
    <property type="evidence" value="ECO:0007669"/>
    <property type="project" value="UniProtKB-UniRule"/>
</dbReference>
<dbReference type="InParanoid" id="G0N8K0"/>
<reference evidence="9" key="1">
    <citation type="submission" date="2011-07" db="EMBL/GenBank/DDBJ databases">
        <authorList>
            <consortium name="Caenorhabditis brenneri Sequencing and Analysis Consortium"/>
            <person name="Wilson R.K."/>
        </authorList>
    </citation>
    <scope>NUCLEOTIDE SEQUENCE [LARGE SCALE GENOMIC DNA]</scope>
    <source>
        <strain evidence="9">PB2801</strain>
    </source>
</reference>
<evidence type="ECO:0000256" key="2">
    <source>
        <dbReference type="ARBA" id="ARBA00005692"/>
    </source>
</evidence>
<dbReference type="GO" id="GO:0016020">
    <property type="term" value="C:membrane"/>
    <property type="evidence" value="ECO:0007669"/>
    <property type="project" value="UniProtKB-SubCell"/>
</dbReference>
<dbReference type="EMBL" id="GL379850">
    <property type="protein sequence ID" value="EGT55273.1"/>
    <property type="molecule type" value="Genomic_DNA"/>
</dbReference>
<feature type="transmembrane region" description="Helical" evidence="6">
    <location>
        <begin position="38"/>
        <end position="61"/>
    </location>
</feature>
<dbReference type="PANTHER" id="PTHR31552">
    <property type="entry name" value="SERPENTINE RECEPTOR CLASS GAMMA"/>
    <property type="match status" value="1"/>
</dbReference>
<evidence type="ECO:0000256" key="7">
    <source>
        <dbReference type="SAM" id="MobiDB-lite"/>
    </source>
</evidence>
<feature type="transmembrane region" description="Helical" evidence="6">
    <location>
        <begin position="244"/>
        <end position="267"/>
    </location>
</feature>
<dbReference type="HOGENOM" id="CLU_069704_1_1_1"/>
<feature type="transmembrane region" description="Helical" evidence="6">
    <location>
        <begin position="175"/>
        <end position="197"/>
    </location>
</feature>
<keyword evidence="3 6" id="KW-0812">Transmembrane</keyword>
<feature type="transmembrane region" description="Helical" evidence="6">
    <location>
        <begin position="209"/>
        <end position="232"/>
    </location>
</feature>
<evidence type="ECO:0000313" key="8">
    <source>
        <dbReference type="EMBL" id="EGT55273.1"/>
    </source>
</evidence>
<evidence type="ECO:0000256" key="3">
    <source>
        <dbReference type="ARBA" id="ARBA00022692"/>
    </source>
</evidence>
<evidence type="ECO:0000256" key="4">
    <source>
        <dbReference type="ARBA" id="ARBA00022989"/>
    </source>
</evidence>
<gene>
    <name evidence="8" type="ORF">CAEBREN_19602</name>
</gene>
<evidence type="ECO:0000256" key="5">
    <source>
        <dbReference type="ARBA" id="ARBA00023136"/>
    </source>
</evidence>
<dbReference type="Pfam" id="PF02118">
    <property type="entry name" value="Srg"/>
    <property type="match status" value="1"/>
</dbReference>
<evidence type="ECO:0000256" key="1">
    <source>
        <dbReference type="ARBA" id="ARBA00004141"/>
    </source>
</evidence>
<accession>G0N8K0</accession>
<keyword evidence="5 6" id="KW-0472">Membrane</keyword>
<dbReference type="FunCoup" id="G0N8K0">
    <property type="interactions" value="6"/>
</dbReference>
<dbReference type="AlphaFoldDB" id="G0N8K0"/>
<comment type="similarity">
    <text evidence="2 6">Belongs to the nematode receptor-like protein srg family.</text>
</comment>
<protein>
    <recommendedName>
        <fullName evidence="6">Serpentine receptor class gamma</fullName>
    </recommendedName>
</protein>
<dbReference type="OrthoDB" id="5842294at2759"/>
<dbReference type="eggNOG" id="ENOG502R2FV">
    <property type="taxonomic scope" value="Eukaryota"/>
</dbReference>
<evidence type="ECO:0000313" key="9">
    <source>
        <dbReference type="Proteomes" id="UP000008068"/>
    </source>
</evidence>
<dbReference type="OMA" id="FTIMHPW"/>
<feature type="compositionally biased region" description="Polar residues" evidence="7">
    <location>
        <begin position="295"/>
        <end position="305"/>
    </location>
</feature>
<name>G0N8K0_CAEBE</name>
<feature type="transmembrane region" description="Helical" evidence="6">
    <location>
        <begin position="6"/>
        <end position="26"/>
    </location>
</feature>
<organism evidence="9">
    <name type="scientific">Caenorhabditis brenneri</name>
    <name type="common">Nematode worm</name>
    <dbReference type="NCBI Taxonomy" id="135651"/>
    <lineage>
        <taxon>Eukaryota</taxon>
        <taxon>Metazoa</taxon>
        <taxon>Ecdysozoa</taxon>
        <taxon>Nematoda</taxon>
        <taxon>Chromadorea</taxon>
        <taxon>Rhabditida</taxon>
        <taxon>Rhabditina</taxon>
        <taxon>Rhabditomorpha</taxon>
        <taxon>Rhabditoidea</taxon>
        <taxon>Rhabditidae</taxon>
        <taxon>Peloderinae</taxon>
        <taxon>Caenorhabditis</taxon>
    </lineage>
</organism>
<keyword evidence="9" id="KW-1185">Reference proteome</keyword>
<dbReference type="Proteomes" id="UP000008068">
    <property type="component" value="Unassembled WGS sequence"/>
</dbReference>
<dbReference type="InterPro" id="IPR000609">
    <property type="entry name" value="7TM_GPCR_serpentine_rcpt_Srg"/>
</dbReference>
<feature type="region of interest" description="Disordered" evidence="7">
    <location>
        <begin position="293"/>
        <end position="312"/>
    </location>
</feature>